<dbReference type="InterPro" id="IPR001387">
    <property type="entry name" value="Cro/C1-type_HTH"/>
</dbReference>
<dbReference type="Pfam" id="PF13560">
    <property type="entry name" value="HTH_31"/>
    <property type="match status" value="1"/>
</dbReference>
<feature type="domain" description="HTH cro/C1-type" evidence="2">
    <location>
        <begin position="119"/>
        <end position="174"/>
    </location>
</feature>
<sequence length="395" mass="43100">MASGGQSEAARTACSSRRTTDQSGGLKAHMGDLRETGRNGSPAKRMKTSADASSCDRCNTESRGMSGSIASQSRGLPGLTSLAGGAAHEFCARLRRQGRTAVGYKGPISLRQRRFGSELQRLRTAAGLSAPEAGALVGMRGPAVSHTEAGRITLNAERLEIWLDAYGCTDAAYRATLAEMGRSTGKGWWSEFEGKVPDLSLDLAEVEDRSVRLANYEVLYIPGVLQVPAYAEAIYDGTDGNQEWDVAELVRFRLARRRILEGHKDFHFVIHEAALRTRFPSDAVMREQLHHLLDMAERPNVTIQVLPFTVTKRPPSPGSFLFCEPACLELSTIVVDGAPRAGHYGDPESIAAYRRRFDQLTDSALLAVDSAEPRHSSATRDSLGVLRHLIYMLQV</sequence>
<proteinExistence type="predicted"/>
<feature type="compositionally biased region" description="Polar residues" evidence="1">
    <location>
        <begin position="61"/>
        <end position="73"/>
    </location>
</feature>
<dbReference type="PROSITE" id="PS50943">
    <property type="entry name" value="HTH_CROC1"/>
    <property type="match status" value="1"/>
</dbReference>
<dbReference type="Proteomes" id="UP001595975">
    <property type="component" value="Unassembled WGS sequence"/>
</dbReference>
<dbReference type="EMBL" id="JBHSOF010000006">
    <property type="protein sequence ID" value="MFC5662866.1"/>
    <property type="molecule type" value="Genomic_DNA"/>
</dbReference>
<protein>
    <submittedName>
        <fullName evidence="3">Helix-turn-helix domain-containing protein</fullName>
    </submittedName>
</protein>
<dbReference type="SUPFAM" id="SSF47413">
    <property type="entry name" value="lambda repressor-like DNA-binding domains"/>
    <property type="match status" value="1"/>
</dbReference>
<name>A0ABW0X2Y7_9ACTN</name>
<evidence type="ECO:0000313" key="4">
    <source>
        <dbReference type="Proteomes" id="UP001595975"/>
    </source>
</evidence>
<dbReference type="Gene3D" id="1.10.260.40">
    <property type="entry name" value="lambda repressor-like DNA-binding domains"/>
    <property type="match status" value="1"/>
</dbReference>
<comment type="caution">
    <text evidence="3">The sequence shown here is derived from an EMBL/GenBank/DDBJ whole genome shotgun (WGS) entry which is preliminary data.</text>
</comment>
<feature type="region of interest" description="Disordered" evidence="1">
    <location>
        <begin position="1"/>
        <end position="73"/>
    </location>
</feature>
<dbReference type="Pfam" id="PF19054">
    <property type="entry name" value="DUF5753"/>
    <property type="match status" value="1"/>
</dbReference>
<evidence type="ECO:0000313" key="3">
    <source>
        <dbReference type="EMBL" id="MFC5662866.1"/>
    </source>
</evidence>
<keyword evidence="4" id="KW-1185">Reference proteome</keyword>
<evidence type="ECO:0000259" key="2">
    <source>
        <dbReference type="PROSITE" id="PS50943"/>
    </source>
</evidence>
<reference evidence="4" key="1">
    <citation type="journal article" date="2019" name="Int. J. Syst. Evol. Microbiol.">
        <title>The Global Catalogue of Microorganisms (GCM) 10K type strain sequencing project: providing services to taxonomists for standard genome sequencing and annotation.</title>
        <authorList>
            <consortium name="The Broad Institute Genomics Platform"/>
            <consortium name="The Broad Institute Genome Sequencing Center for Infectious Disease"/>
            <person name="Wu L."/>
            <person name="Ma J."/>
        </authorList>
    </citation>
    <scope>NUCLEOTIDE SEQUENCE [LARGE SCALE GENOMIC DNA]</scope>
    <source>
        <strain evidence="4">CGMCC 4.1437</strain>
    </source>
</reference>
<gene>
    <name evidence="3" type="ORF">ACFP3U_07695</name>
</gene>
<dbReference type="RefSeq" id="WP_380224482.1">
    <property type="nucleotide sequence ID" value="NZ_JBHSOF010000006.1"/>
</dbReference>
<dbReference type="CDD" id="cd00093">
    <property type="entry name" value="HTH_XRE"/>
    <property type="match status" value="1"/>
</dbReference>
<accession>A0ABW0X2Y7</accession>
<dbReference type="InterPro" id="IPR010982">
    <property type="entry name" value="Lambda_DNA-bd_dom_sf"/>
</dbReference>
<organism evidence="3 4">
    <name type="scientific">Kitasatospora misakiensis</name>
    <dbReference type="NCBI Taxonomy" id="67330"/>
    <lineage>
        <taxon>Bacteria</taxon>
        <taxon>Bacillati</taxon>
        <taxon>Actinomycetota</taxon>
        <taxon>Actinomycetes</taxon>
        <taxon>Kitasatosporales</taxon>
        <taxon>Streptomycetaceae</taxon>
        <taxon>Kitasatospora</taxon>
    </lineage>
</organism>
<evidence type="ECO:0000256" key="1">
    <source>
        <dbReference type="SAM" id="MobiDB-lite"/>
    </source>
</evidence>
<feature type="compositionally biased region" description="Polar residues" evidence="1">
    <location>
        <begin position="13"/>
        <end position="23"/>
    </location>
</feature>
<dbReference type="InterPro" id="IPR043917">
    <property type="entry name" value="DUF5753"/>
</dbReference>